<feature type="non-terminal residue" evidence="2">
    <location>
        <position position="84"/>
    </location>
</feature>
<reference evidence="2 3" key="1">
    <citation type="submission" date="2018-01" db="EMBL/GenBank/DDBJ databases">
        <title>Draft genome of the strawberry crown rot pathogen Phytophthora cactorum.</title>
        <authorList>
            <person name="Armitage A.D."/>
            <person name="Lysoe E."/>
            <person name="Nellist C.F."/>
            <person name="Harrison R.J."/>
            <person name="Brurberg M.B."/>
        </authorList>
    </citation>
    <scope>NUCLEOTIDE SEQUENCE [LARGE SCALE GENOMIC DNA]</scope>
    <source>
        <strain evidence="2 3">10300</strain>
    </source>
</reference>
<gene>
    <name evidence="2" type="ORF">PC110_g21762</name>
</gene>
<protein>
    <submittedName>
        <fullName evidence="2">Uncharacterized protein</fullName>
    </submittedName>
</protein>
<dbReference type="EMBL" id="MJFZ01001553">
    <property type="protein sequence ID" value="RAW21795.1"/>
    <property type="molecule type" value="Genomic_DNA"/>
</dbReference>
<feature type="region of interest" description="Disordered" evidence="1">
    <location>
        <begin position="1"/>
        <end position="27"/>
    </location>
</feature>
<name>A0A329RAX2_9STRA</name>
<dbReference type="AlphaFoldDB" id="A0A329RAX2"/>
<feature type="compositionally biased region" description="Basic and acidic residues" evidence="1">
    <location>
        <begin position="1"/>
        <end position="12"/>
    </location>
</feature>
<organism evidence="2 3">
    <name type="scientific">Phytophthora cactorum</name>
    <dbReference type="NCBI Taxonomy" id="29920"/>
    <lineage>
        <taxon>Eukaryota</taxon>
        <taxon>Sar</taxon>
        <taxon>Stramenopiles</taxon>
        <taxon>Oomycota</taxon>
        <taxon>Peronosporomycetes</taxon>
        <taxon>Peronosporales</taxon>
        <taxon>Peronosporaceae</taxon>
        <taxon>Phytophthora</taxon>
    </lineage>
</organism>
<comment type="caution">
    <text evidence="2">The sequence shown here is derived from an EMBL/GenBank/DDBJ whole genome shotgun (WGS) entry which is preliminary data.</text>
</comment>
<evidence type="ECO:0000313" key="2">
    <source>
        <dbReference type="EMBL" id="RAW21795.1"/>
    </source>
</evidence>
<evidence type="ECO:0000256" key="1">
    <source>
        <dbReference type="SAM" id="MobiDB-lite"/>
    </source>
</evidence>
<dbReference type="VEuPathDB" id="FungiDB:PC110_g21762"/>
<accession>A0A329RAX2</accession>
<dbReference type="OrthoDB" id="2630497at2759"/>
<sequence length="84" mass="9390">MAESQDLQKEYADAQSKGNMERSWPKKDLACKLNIPKKIRTHPMFYVGLLKSSHDPAQLSVEALAPGRQVAAGRQRVVEPQDAE</sequence>
<proteinExistence type="predicted"/>
<evidence type="ECO:0000313" key="3">
    <source>
        <dbReference type="Proteomes" id="UP000251314"/>
    </source>
</evidence>
<keyword evidence="3" id="KW-1185">Reference proteome</keyword>
<dbReference type="Proteomes" id="UP000251314">
    <property type="component" value="Unassembled WGS sequence"/>
</dbReference>